<protein>
    <recommendedName>
        <fullName evidence="8">Threonine/serine exporter-like N-terminal domain-containing protein</fullName>
    </recommendedName>
</protein>
<dbReference type="InterPro" id="IPR010619">
    <property type="entry name" value="ThrE-like_N"/>
</dbReference>
<dbReference type="EMBL" id="JQAT01000005">
    <property type="protein sequence ID" value="KRN28018.1"/>
    <property type="molecule type" value="Genomic_DNA"/>
</dbReference>
<dbReference type="GO" id="GO:0022857">
    <property type="term" value="F:transmembrane transporter activity"/>
    <property type="evidence" value="ECO:0007669"/>
    <property type="project" value="InterPro"/>
</dbReference>
<organism evidence="10 11">
    <name type="scientific">Lactobacillus selangorensis</name>
    <dbReference type="NCBI Taxonomy" id="81857"/>
    <lineage>
        <taxon>Bacteria</taxon>
        <taxon>Bacillati</taxon>
        <taxon>Bacillota</taxon>
        <taxon>Bacilli</taxon>
        <taxon>Lactobacillales</taxon>
        <taxon>Lactobacillaceae</taxon>
        <taxon>Lactobacillus</taxon>
    </lineage>
</organism>
<dbReference type="Proteomes" id="UP000051645">
    <property type="component" value="Unassembled WGS sequence"/>
</dbReference>
<keyword evidence="11" id="KW-1185">Reference proteome</keyword>
<evidence type="ECO:0000256" key="4">
    <source>
        <dbReference type="ARBA" id="ARBA00022989"/>
    </source>
</evidence>
<dbReference type="Pfam" id="PF06738">
    <property type="entry name" value="ThrE"/>
    <property type="match status" value="1"/>
</dbReference>
<comment type="subcellular location">
    <subcellularLocation>
        <location evidence="1">Cell membrane</location>
        <topology evidence="1">Multi-pass membrane protein</topology>
    </subcellularLocation>
</comment>
<evidence type="ECO:0000313" key="11">
    <source>
        <dbReference type="Proteomes" id="UP000051645"/>
    </source>
</evidence>
<dbReference type="GO" id="GO:0015744">
    <property type="term" value="P:succinate transport"/>
    <property type="evidence" value="ECO:0007669"/>
    <property type="project" value="TreeGrafter"/>
</dbReference>
<dbReference type="InterPro" id="IPR050539">
    <property type="entry name" value="ThrE_Dicarb/AminoAcid_Exp"/>
</dbReference>
<evidence type="ECO:0000313" key="10">
    <source>
        <dbReference type="EMBL" id="KRN30511.1"/>
    </source>
</evidence>
<feature type="transmembrane region" description="Helical" evidence="7">
    <location>
        <begin position="183"/>
        <end position="205"/>
    </location>
</feature>
<sequence length="238" mass="26368">MAGRIMIENGSEMYRVEDTMNRIAQNAGEKDVVVFTTPMGLFMGIKNKHYVQLRAIQSRTMNLEKVSRVNSLSREFAQHQINLNQLHHELELVDRNTPVFPFWEQVVAAAIVSCTLMIIFAGEYDWIDMPLCAVVGAIGYAIFYYLNLWSNVRFVSEFMASFILGLAAFVGVHLGLGHNINNIIIGAVMPLVPGVAITNAFRDLLAGHLLTGISRATEAVLSACAIGTGIALIFRFFV</sequence>
<proteinExistence type="inferred from homology"/>
<keyword evidence="4 7" id="KW-1133">Transmembrane helix</keyword>
<comment type="similarity">
    <text evidence="6">Belongs to the ThrE exporter (TC 2.A.79) family.</text>
</comment>
<dbReference type="EMBL" id="JQAZ01000006">
    <property type="protein sequence ID" value="KRN30511.1"/>
    <property type="molecule type" value="Genomic_DNA"/>
</dbReference>
<name>A0A0R2FPM6_9LACO</name>
<dbReference type="PATRIC" id="fig|81857.3.peg.1876"/>
<evidence type="ECO:0000313" key="9">
    <source>
        <dbReference type="EMBL" id="KRN28018.1"/>
    </source>
</evidence>
<feature type="transmembrane region" description="Helical" evidence="7">
    <location>
        <begin position="127"/>
        <end position="146"/>
    </location>
</feature>
<dbReference type="AlphaFoldDB" id="A0A0R2FPM6"/>
<feature type="transmembrane region" description="Helical" evidence="7">
    <location>
        <begin position="102"/>
        <end position="121"/>
    </location>
</feature>
<gene>
    <name evidence="9" type="ORF">IV38_GL001859</name>
    <name evidence="10" type="ORF">IV40_GL001696</name>
</gene>
<dbReference type="GO" id="GO:0005886">
    <property type="term" value="C:plasma membrane"/>
    <property type="evidence" value="ECO:0007669"/>
    <property type="project" value="UniProtKB-SubCell"/>
</dbReference>
<dbReference type="OrthoDB" id="9813917at2"/>
<keyword evidence="2" id="KW-1003">Cell membrane</keyword>
<accession>A0A0R2FPM6</accession>
<evidence type="ECO:0000259" key="8">
    <source>
        <dbReference type="Pfam" id="PF06738"/>
    </source>
</evidence>
<feature type="transmembrane region" description="Helical" evidence="7">
    <location>
        <begin position="158"/>
        <end position="177"/>
    </location>
</feature>
<dbReference type="Proteomes" id="UP000051751">
    <property type="component" value="Unassembled WGS sequence"/>
</dbReference>
<feature type="transmembrane region" description="Helical" evidence="7">
    <location>
        <begin position="217"/>
        <end position="237"/>
    </location>
</feature>
<evidence type="ECO:0000256" key="3">
    <source>
        <dbReference type="ARBA" id="ARBA00022692"/>
    </source>
</evidence>
<dbReference type="PANTHER" id="PTHR34390">
    <property type="entry name" value="UPF0442 PROTEIN YJJB-RELATED"/>
    <property type="match status" value="1"/>
</dbReference>
<evidence type="ECO:0000313" key="12">
    <source>
        <dbReference type="Proteomes" id="UP000051751"/>
    </source>
</evidence>
<keyword evidence="5 7" id="KW-0472">Membrane</keyword>
<dbReference type="RefSeq" id="WP_057770668.1">
    <property type="nucleotide sequence ID" value="NZ_JQAT01000005.1"/>
</dbReference>
<keyword evidence="3 7" id="KW-0812">Transmembrane</keyword>
<evidence type="ECO:0000256" key="1">
    <source>
        <dbReference type="ARBA" id="ARBA00004651"/>
    </source>
</evidence>
<evidence type="ECO:0000256" key="6">
    <source>
        <dbReference type="ARBA" id="ARBA00034125"/>
    </source>
</evidence>
<evidence type="ECO:0000256" key="2">
    <source>
        <dbReference type="ARBA" id="ARBA00022475"/>
    </source>
</evidence>
<evidence type="ECO:0000256" key="5">
    <source>
        <dbReference type="ARBA" id="ARBA00023136"/>
    </source>
</evidence>
<dbReference type="PANTHER" id="PTHR34390:SF2">
    <property type="entry name" value="SUCCINATE TRANSPORTER SUBUNIT YJJP-RELATED"/>
    <property type="match status" value="1"/>
</dbReference>
<feature type="domain" description="Threonine/serine exporter-like N-terminal" evidence="8">
    <location>
        <begin position="2"/>
        <end position="236"/>
    </location>
</feature>
<comment type="caution">
    <text evidence="10">The sequence shown here is derived from an EMBL/GenBank/DDBJ whole genome shotgun (WGS) entry which is preliminary data.</text>
</comment>
<evidence type="ECO:0000256" key="7">
    <source>
        <dbReference type="SAM" id="Phobius"/>
    </source>
</evidence>
<reference evidence="11 12" key="1">
    <citation type="journal article" date="2015" name="Genome Announc.">
        <title>Expanding the biotechnology potential of lactobacilli through comparative genomics of 213 strains and associated genera.</title>
        <authorList>
            <person name="Sun Z."/>
            <person name="Harris H.M."/>
            <person name="McCann A."/>
            <person name="Guo C."/>
            <person name="Argimon S."/>
            <person name="Zhang W."/>
            <person name="Yang X."/>
            <person name="Jeffery I.B."/>
            <person name="Cooney J.C."/>
            <person name="Kagawa T.F."/>
            <person name="Liu W."/>
            <person name="Song Y."/>
            <person name="Salvetti E."/>
            <person name="Wrobel A."/>
            <person name="Rasinkangas P."/>
            <person name="Parkhill J."/>
            <person name="Rea M.C."/>
            <person name="O'Sullivan O."/>
            <person name="Ritari J."/>
            <person name="Douillard F.P."/>
            <person name="Paul Ross R."/>
            <person name="Yang R."/>
            <person name="Briner A.E."/>
            <person name="Felis G.E."/>
            <person name="de Vos W.M."/>
            <person name="Barrangou R."/>
            <person name="Klaenhammer T.R."/>
            <person name="Caufield P.W."/>
            <person name="Cui Y."/>
            <person name="Zhang H."/>
            <person name="O'Toole P.W."/>
        </authorList>
    </citation>
    <scope>NUCLEOTIDE SEQUENCE [LARGE SCALE GENOMIC DNA]</scope>
    <source>
        <strain evidence="9 12">ATCC BAA-66</strain>
        <strain evidence="10 11">DSM 13344</strain>
    </source>
</reference>